<evidence type="ECO:0008006" key="3">
    <source>
        <dbReference type="Google" id="ProtNLM"/>
    </source>
</evidence>
<gene>
    <name evidence="1" type="ORF">AYY17_07995</name>
</gene>
<accession>A0A1B8H6Y9</accession>
<dbReference type="RefSeq" id="WP_067424717.1">
    <property type="nucleotide sequence ID" value="NZ_LZEX01000034.1"/>
</dbReference>
<evidence type="ECO:0000313" key="1">
    <source>
        <dbReference type="EMBL" id="OBU04826.1"/>
    </source>
</evidence>
<evidence type="ECO:0000313" key="2">
    <source>
        <dbReference type="Proteomes" id="UP000092247"/>
    </source>
</evidence>
<sequence length="143" mass="16289">MTDDKFKVCINIIRQCRELDKFTNKTVAQLLCMSAYRVRGYTNTLYNIGCIKKIGGVARGRTIIPDFVVADDAITKLYQCMREYTGEIVPVATQQPDKPRHIEFCGRVVEKAYIDPEFGRSDITRFDSLLMGVRGQREVTING</sequence>
<organism evidence="1 2">
    <name type="scientific">Morganella psychrotolerans</name>
    <dbReference type="NCBI Taxonomy" id="368603"/>
    <lineage>
        <taxon>Bacteria</taxon>
        <taxon>Pseudomonadati</taxon>
        <taxon>Pseudomonadota</taxon>
        <taxon>Gammaproteobacteria</taxon>
        <taxon>Enterobacterales</taxon>
        <taxon>Morganellaceae</taxon>
        <taxon>Morganella</taxon>
    </lineage>
</organism>
<comment type="caution">
    <text evidence="1">The sequence shown here is derived from an EMBL/GenBank/DDBJ whole genome shotgun (WGS) entry which is preliminary data.</text>
</comment>
<protein>
    <recommendedName>
        <fullName evidence="3">DNA-binding protein</fullName>
    </recommendedName>
</protein>
<dbReference type="EMBL" id="LZEX01000034">
    <property type="protein sequence ID" value="OBU04826.1"/>
    <property type="molecule type" value="Genomic_DNA"/>
</dbReference>
<proteinExistence type="predicted"/>
<dbReference type="Proteomes" id="UP000092247">
    <property type="component" value="Unassembled WGS sequence"/>
</dbReference>
<name>A0A1B8H6Y9_9GAMM</name>
<reference evidence="1 2" key="1">
    <citation type="submission" date="2016-06" db="EMBL/GenBank/DDBJ databases">
        <authorList>
            <person name="Kjaerup R.B."/>
            <person name="Dalgaard T.S."/>
            <person name="Juul-Madsen H.R."/>
        </authorList>
    </citation>
    <scope>NUCLEOTIDE SEQUENCE [LARGE SCALE GENOMIC DNA]</scope>
    <source>
        <strain evidence="1 2">GCSL-Mp3</strain>
    </source>
</reference>
<dbReference type="AlphaFoldDB" id="A0A1B8H6Y9"/>